<feature type="binding site" evidence="2">
    <location>
        <position position="154"/>
    </location>
    <ligand>
        <name>ATP</name>
        <dbReference type="ChEBI" id="CHEBI:30616"/>
    </ligand>
</feature>
<name>A0ABR6VHP7_9FIRM</name>
<comment type="caution">
    <text evidence="2">Lacks conserved residue(s) required for the propagation of feature annotation.</text>
</comment>
<dbReference type="PANTHER" id="PTHR37825">
    <property type="entry name" value="TRNA(MET) CYTIDINE ACETATE LIGASE"/>
    <property type="match status" value="1"/>
</dbReference>
<dbReference type="InterPro" id="IPR008513">
    <property type="entry name" value="tRNA(Met)_cyd_acetate_ligase"/>
</dbReference>
<reference evidence="3 4" key="1">
    <citation type="submission" date="2020-08" db="EMBL/GenBank/DDBJ databases">
        <authorList>
            <person name="Liu C."/>
            <person name="Sun Q."/>
        </authorList>
    </citation>
    <scope>NUCLEOTIDE SEQUENCE [LARGE SCALE GENOMIC DNA]</scope>
    <source>
        <strain evidence="3 4">NSJ-59</strain>
    </source>
</reference>
<gene>
    <name evidence="2" type="primary">tmcAL</name>
    <name evidence="3" type="ORF">H8J70_02700</name>
</gene>
<dbReference type="EMBL" id="JACOGK010000005">
    <property type="protein sequence ID" value="MBC3536169.1"/>
    <property type="molecule type" value="Genomic_DNA"/>
</dbReference>
<dbReference type="InterPro" id="IPR014729">
    <property type="entry name" value="Rossmann-like_a/b/a_fold"/>
</dbReference>
<dbReference type="Pfam" id="PF05636">
    <property type="entry name" value="HIGH_NTase1"/>
    <property type="match status" value="1"/>
</dbReference>
<comment type="similarity">
    <text evidence="2">Belongs to the TmcAL family.</text>
</comment>
<evidence type="ECO:0000313" key="4">
    <source>
        <dbReference type="Proteomes" id="UP000606870"/>
    </source>
</evidence>
<keyword evidence="2" id="KW-0547">Nucleotide-binding</keyword>
<comment type="caution">
    <text evidence="3">The sequence shown here is derived from an EMBL/GenBank/DDBJ whole genome shotgun (WGS) entry which is preliminary data.</text>
</comment>
<keyword evidence="2" id="KW-0694">RNA-binding</keyword>
<keyword evidence="1 2" id="KW-0819">tRNA processing</keyword>
<proteinExistence type="inferred from homology"/>
<dbReference type="PANTHER" id="PTHR37825:SF1">
    <property type="entry name" value="TRNA(MET) CYTIDINE ACETATE LIGASE"/>
    <property type="match status" value="1"/>
</dbReference>
<feature type="binding site" evidence="2">
    <location>
        <position position="103"/>
    </location>
    <ligand>
        <name>ATP</name>
        <dbReference type="ChEBI" id="CHEBI:30616"/>
    </ligand>
</feature>
<dbReference type="EC" id="6.3.4.-" evidence="2"/>
<keyword evidence="2" id="KW-0963">Cytoplasm</keyword>
<dbReference type="HAMAP" id="MF_01539">
    <property type="entry name" value="TmcAL"/>
    <property type="match status" value="1"/>
</dbReference>
<dbReference type="Gene3D" id="3.40.50.620">
    <property type="entry name" value="HUPs"/>
    <property type="match status" value="1"/>
</dbReference>
<protein>
    <recommendedName>
        <fullName evidence="2">tRNA(Met) cytidine acetate ligase</fullName>
        <ecNumber evidence="2">6.3.4.-</ecNumber>
    </recommendedName>
</protein>
<keyword evidence="4" id="KW-1185">Reference proteome</keyword>
<keyword evidence="2" id="KW-0820">tRNA-binding</keyword>
<keyword evidence="2" id="KW-0067">ATP-binding</keyword>
<dbReference type="RefSeq" id="WP_186502327.1">
    <property type="nucleotide sequence ID" value="NZ_JACOGK010000005.1"/>
</dbReference>
<dbReference type="Proteomes" id="UP000606870">
    <property type="component" value="Unassembled WGS sequence"/>
</dbReference>
<comment type="subcellular location">
    <subcellularLocation>
        <location evidence="2">Cytoplasm</location>
    </subcellularLocation>
</comment>
<comment type="function">
    <text evidence="2">Catalyzes the formation of N(4)-acetylcytidine (ac(4)C) at the wobble position of elongator tRNA(Met), using acetate and ATP as substrates. First activates an acetate ion to form acetyladenylate (Ac-AMP) and then transfers the acetyl group to tRNA to form ac(4)C34.</text>
</comment>
<evidence type="ECO:0000256" key="2">
    <source>
        <dbReference type="HAMAP-Rule" id="MF_01539"/>
    </source>
</evidence>
<feature type="binding site" evidence="2">
    <location>
        <begin position="8"/>
        <end position="21"/>
    </location>
    <ligand>
        <name>ATP</name>
        <dbReference type="ChEBI" id="CHEBI:30616"/>
    </ligand>
</feature>
<sequence length="398" mass="42578">MPAAIAIIAEFNPFHTGHAYLLATLRRHFGPHAALVVILSGSFVQRGEPALFSKWQRASMAVENGADCVVELPAVYALSSAAGFAAGGAGLAIRLGCTHLACGVETGTAGDFLRLARIAQESSATGHGRTAGQALTDAITAAAPDLASLLQQPNALLALEYAKAITASGQELAFLPVPRQGSDHTSGLDGTYTSASALRHELTARGLTDQAAAYLPANCQAAVKKLLASGAYTDYDRYGDFVLLQNRLLTPEKLATLPAFSEGLENRWYRMMSEALSYEAALAAVKTKRYAYSRLCRMGAYTLLQPSQALMDASYSEGPQYGRILALNRRGAALIKEAATHFPMLNRVKDSRPVLSPLGQAQLALDLRATDIQHYCFTSRTARTGHADYYESPAFHPE</sequence>
<keyword evidence="2" id="KW-0436">Ligase</keyword>
<evidence type="ECO:0000256" key="1">
    <source>
        <dbReference type="ARBA" id="ARBA00022694"/>
    </source>
</evidence>
<evidence type="ECO:0000313" key="3">
    <source>
        <dbReference type="EMBL" id="MBC3536169.1"/>
    </source>
</evidence>
<organism evidence="3 4">
    <name type="scientific">Megasphaera hominis</name>
    <dbReference type="NCBI Taxonomy" id="159836"/>
    <lineage>
        <taxon>Bacteria</taxon>
        <taxon>Bacillati</taxon>
        <taxon>Bacillota</taxon>
        <taxon>Negativicutes</taxon>
        <taxon>Veillonellales</taxon>
        <taxon>Veillonellaceae</taxon>
        <taxon>Megasphaera</taxon>
    </lineage>
</organism>
<accession>A0ABR6VHP7</accession>
<dbReference type="SUPFAM" id="SSF52374">
    <property type="entry name" value="Nucleotidylyl transferase"/>
    <property type="match status" value="1"/>
</dbReference>
<comment type="catalytic activity">
    <reaction evidence="2">
        <text>cytidine(34) in elongator tRNA(Met) + acetate + ATP = N(4)-acetylcytidine(34) in elongator tRNA(Met) + AMP + diphosphate</text>
        <dbReference type="Rhea" id="RHEA:58144"/>
        <dbReference type="Rhea" id="RHEA-COMP:10693"/>
        <dbReference type="Rhea" id="RHEA-COMP:10694"/>
        <dbReference type="ChEBI" id="CHEBI:30089"/>
        <dbReference type="ChEBI" id="CHEBI:30616"/>
        <dbReference type="ChEBI" id="CHEBI:33019"/>
        <dbReference type="ChEBI" id="CHEBI:74900"/>
        <dbReference type="ChEBI" id="CHEBI:82748"/>
        <dbReference type="ChEBI" id="CHEBI:456215"/>
    </reaction>
</comment>
<feature type="binding site" evidence="2">
    <location>
        <position position="179"/>
    </location>
    <ligand>
        <name>ATP</name>
        <dbReference type="ChEBI" id="CHEBI:30616"/>
    </ligand>
</feature>